<protein>
    <submittedName>
        <fullName evidence="2">Uncharacterized protein</fullName>
    </submittedName>
</protein>
<comment type="caution">
    <text evidence="2">The sequence shown here is derived from an EMBL/GenBank/DDBJ whole genome shotgun (WGS) entry which is preliminary data.</text>
</comment>
<dbReference type="SMART" id="SM00028">
    <property type="entry name" value="TPR"/>
    <property type="match status" value="5"/>
</dbReference>
<feature type="region of interest" description="Disordered" evidence="1">
    <location>
        <begin position="99"/>
        <end position="129"/>
    </location>
</feature>
<dbReference type="GO" id="GO:0003727">
    <property type="term" value="F:single-stranded RNA binding"/>
    <property type="evidence" value="ECO:0007669"/>
    <property type="project" value="TreeGrafter"/>
</dbReference>
<evidence type="ECO:0000313" key="2">
    <source>
        <dbReference type="EMBL" id="KAE9453255.1"/>
    </source>
</evidence>
<dbReference type="PANTHER" id="PTHR44917">
    <property type="entry name" value="PROTEIN HIGH CHLOROPHYLL FLUORESCENT 107"/>
    <property type="match status" value="1"/>
</dbReference>
<dbReference type="InterPro" id="IPR003107">
    <property type="entry name" value="HAT"/>
</dbReference>
<evidence type="ECO:0000256" key="1">
    <source>
        <dbReference type="SAM" id="MobiDB-lite"/>
    </source>
</evidence>
<gene>
    <name evidence="2" type="ORF">C3L33_14831</name>
</gene>
<dbReference type="GO" id="GO:0006397">
    <property type="term" value="P:mRNA processing"/>
    <property type="evidence" value="ECO:0007669"/>
    <property type="project" value="InterPro"/>
</dbReference>
<dbReference type="Proteomes" id="UP000428333">
    <property type="component" value="Linkage Group LG09"/>
</dbReference>
<feature type="compositionally biased region" description="Acidic residues" evidence="1">
    <location>
        <begin position="99"/>
        <end position="123"/>
    </location>
</feature>
<dbReference type="InterPro" id="IPR011990">
    <property type="entry name" value="TPR-like_helical_dom_sf"/>
</dbReference>
<name>A0A6A4L6L0_9ERIC</name>
<dbReference type="EMBL" id="QEFC01002300">
    <property type="protein sequence ID" value="KAE9453255.1"/>
    <property type="molecule type" value="Genomic_DNA"/>
</dbReference>
<dbReference type="AlphaFoldDB" id="A0A6A4L6L0"/>
<organism evidence="2 3">
    <name type="scientific">Rhododendron williamsianum</name>
    <dbReference type="NCBI Taxonomy" id="262921"/>
    <lineage>
        <taxon>Eukaryota</taxon>
        <taxon>Viridiplantae</taxon>
        <taxon>Streptophyta</taxon>
        <taxon>Embryophyta</taxon>
        <taxon>Tracheophyta</taxon>
        <taxon>Spermatophyta</taxon>
        <taxon>Magnoliopsida</taxon>
        <taxon>eudicotyledons</taxon>
        <taxon>Gunneridae</taxon>
        <taxon>Pentapetalae</taxon>
        <taxon>asterids</taxon>
        <taxon>Ericales</taxon>
        <taxon>Ericaceae</taxon>
        <taxon>Ericoideae</taxon>
        <taxon>Rhodoreae</taxon>
        <taxon>Rhododendron</taxon>
    </lineage>
</organism>
<dbReference type="SUPFAM" id="SSF48452">
    <property type="entry name" value="TPR-like"/>
    <property type="match status" value="2"/>
</dbReference>
<dbReference type="Gene3D" id="1.25.40.10">
    <property type="entry name" value="Tetratricopeptide repeat domain"/>
    <property type="match status" value="2"/>
</dbReference>
<evidence type="ECO:0000313" key="3">
    <source>
        <dbReference type="Proteomes" id="UP000428333"/>
    </source>
</evidence>
<dbReference type="SMART" id="SM00386">
    <property type="entry name" value="HAT"/>
    <property type="match status" value="6"/>
</dbReference>
<sequence>MNLFSSSSTSSASNFSVFSHSSQNPNPSKFHHFKSTIKIPHLPPPLSSHQSSPPPIPQQKPQSLNSTDTNGSNEQIETTTMSSDELLVVRRPVMEIISVEDEVGDVTENDERASEEEEDDDVELPSSTSPIDERLSKFAKKMPIFEPETRVELSPGEEKPLLVNLDLALYRVKILTRKFQYDEAQNILQKCWAVLENNLGNIRRARELFDAATVADKKHIAAWHGWAVLELKEGNIKKARNLLGKGIKYCGGNEYVYQTLALLENFSPFSVCYCNTSLSLKMQKAVQASPKNRFAWHVWGAFEANRGNIEFGRKLLKIGHAVNPRDPVLLQSLALLEYKYSTTNLARALFRRASQVDPRHQPVWIAWGWMEWKEGNIETARELYERALTINSTTESAARCLQAWGVLERRAGNLSAARRLFRASININSQSYVTWMTWASLEEDQGNSIRAEEIRNLYFQQIIALHERRFVQQIWRLKPDCCVPQRTEVADDASWVTGFLDIIDPAIGSIKRLLNLDENAFYLSGTNEKGDEQSSPSDDVESETGFDLDGFIHVKLSLDPSKLDVQLETSTEQSN</sequence>
<feature type="non-terminal residue" evidence="2">
    <location>
        <position position="1"/>
    </location>
</feature>
<reference evidence="2 3" key="1">
    <citation type="journal article" date="2019" name="Genome Biol. Evol.">
        <title>The Rhododendron genome and chromosomal organization provide insight into shared whole-genome duplications across the heath family (Ericaceae).</title>
        <authorList>
            <person name="Soza V.L."/>
            <person name="Lindsley D."/>
            <person name="Waalkes A."/>
            <person name="Ramage E."/>
            <person name="Patwardhan R.P."/>
            <person name="Burton J.N."/>
            <person name="Adey A."/>
            <person name="Kumar A."/>
            <person name="Qiu R."/>
            <person name="Shendure J."/>
            <person name="Hall B."/>
        </authorList>
    </citation>
    <scope>NUCLEOTIDE SEQUENCE [LARGE SCALE GENOMIC DNA]</scope>
    <source>
        <strain evidence="2">RSF 1966-606</strain>
    </source>
</reference>
<dbReference type="GO" id="GO:0003729">
    <property type="term" value="F:mRNA binding"/>
    <property type="evidence" value="ECO:0007669"/>
    <property type="project" value="InterPro"/>
</dbReference>
<feature type="compositionally biased region" description="Polar residues" evidence="1">
    <location>
        <begin position="64"/>
        <end position="83"/>
    </location>
</feature>
<feature type="compositionally biased region" description="Pro residues" evidence="1">
    <location>
        <begin position="41"/>
        <end position="58"/>
    </location>
</feature>
<dbReference type="InterPro" id="IPR044624">
    <property type="entry name" value="Mbb1-like"/>
</dbReference>
<proteinExistence type="predicted"/>
<dbReference type="PANTHER" id="PTHR44917:SF1">
    <property type="entry name" value="PROTEIN HIGH CHLOROPHYLL FLUORESCENT 107"/>
    <property type="match status" value="1"/>
</dbReference>
<feature type="compositionally biased region" description="Low complexity" evidence="1">
    <location>
        <begin position="1"/>
        <end position="22"/>
    </location>
</feature>
<dbReference type="GO" id="GO:0006417">
    <property type="term" value="P:regulation of translation"/>
    <property type="evidence" value="ECO:0007669"/>
    <property type="project" value="TreeGrafter"/>
</dbReference>
<feature type="region of interest" description="Disordered" evidence="1">
    <location>
        <begin position="1"/>
        <end position="84"/>
    </location>
</feature>
<dbReference type="InterPro" id="IPR019734">
    <property type="entry name" value="TPR_rpt"/>
</dbReference>
<dbReference type="OrthoDB" id="541719at2759"/>
<accession>A0A6A4L6L0</accession>
<keyword evidence="3" id="KW-1185">Reference proteome</keyword>
<dbReference type="GO" id="GO:0009507">
    <property type="term" value="C:chloroplast"/>
    <property type="evidence" value="ECO:0007669"/>
    <property type="project" value="TreeGrafter"/>
</dbReference>